<reference evidence="1 2" key="1">
    <citation type="journal article" date="2010" name="Stand. Genomic Sci.">
        <title>Complete genome sequence of Marinobacter adhaerens type strain (HP15), a diatom-interacting marine microorganism.</title>
        <authorList>
            <person name="Gardes A."/>
            <person name="Kaeppel E."/>
            <person name="Shehzad A."/>
            <person name="Seebah S."/>
            <person name="Teeling H."/>
            <person name="Yarza P."/>
            <person name="Glockner F.O."/>
            <person name="Grossart H.P."/>
            <person name="Ullrich M.S."/>
        </authorList>
    </citation>
    <scope>NUCLEOTIDE SEQUENCE [LARGE SCALE GENOMIC DNA]</scope>
    <source>
        <strain evidence="2">DSM 23420 / HP15</strain>
    </source>
</reference>
<dbReference type="KEGG" id="mad:HP15_341"/>
<evidence type="ECO:0000313" key="1">
    <source>
        <dbReference type="EMBL" id="ADP96105.1"/>
    </source>
</evidence>
<dbReference type="STRING" id="225937.HP15_341"/>
<evidence type="ECO:0000313" key="2">
    <source>
        <dbReference type="Proteomes" id="UP000007077"/>
    </source>
</evidence>
<protein>
    <submittedName>
        <fullName evidence="1">Uncharacterized protein</fullName>
    </submittedName>
</protein>
<gene>
    <name evidence="1" type="ordered locus">HP15_341</name>
</gene>
<proteinExistence type="predicted"/>
<dbReference type="Proteomes" id="UP000007077">
    <property type="component" value="Chromosome"/>
</dbReference>
<dbReference type="AlphaFoldDB" id="E4PLU9"/>
<dbReference type="HOGENOM" id="CLU_3365771_0_0_6"/>
<reference evidence="2" key="2">
    <citation type="submission" date="2010-02" db="EMBL/GenBank/DDBJ databases">
        <title>Complete genome sequence of Marinobacter adhaerens type strain (HP15).</title>
        <authorList>
            <person name="Gaerdes A.A.M."/>
            <person name="Kaeppel E."/>
            <person name="Shezad A."/>
            <person name="Seebah S."/>
            <person name="Teeling H."/>
            <person name="Yarza P."/>
            <person name="Gloeckner F.O."/>
            <person name="Ullrich M.S."/>
        </authorList>
    </citation>
    <scope>NUCLEOTIDE SEQUENCE [LARGE SCALE GENOMIC DNA]</scope>
    <source>
        <strain evidence="2">DSM 23420 / HP15</strain>
    </source>
</reference>
<sequence length="35" mass="3736">MKGKIAKAVVYLRGFMPAAQSISSRRADALAAFPI</sequence>
<dbReference type="EMBL" id="CP001978">
    <property type="protein sequence ID" value="ADP96105.1"/>
    <property type="molecule type" value="Genomic_DNA"/>
</dbReference>
<accession>E4PLU9</accession>
<organism evidence="1 2">
    <name type="scientific">Marinobacter adhaerens (strain DSM 23420 / HP15)</name>
    <dbReference type="NCBI Taxonomy" id="225937"/>
    <lineage>
        <taxon>Bacteria</taxon>
        <taxon>Pseudomonadati</taxon>
        <taxon>Pseudomonadota</taxon>
        <taxon>Gammaproteobacteria</taxon>
        <taxon>Pseudomonadales</taxon>
        <taxon>Marinobacteraceae</taxon>
        <taxon>Marinobacter</taxon>
    </lineage>
</organism>
<name>E4PLU9_MARAH</name>